<dbReference type="InterPro" id="IPR044810">
    <property type="entry name" value="WRKY_plant"/>
</dbReference>
<evidence type="ECO:0000313" key="9">
    <source>
        <dbReference type="Proteomes" id="UP001237642"/>
    </source>
</evidence>
<keyword evidence="2" id="KW-0805">Transcription regulation</keyword>
<dbReference type="SUPFAM" id="SSF118290">
    <property type="entry name" value="WRKY DNA-binding domain"/>
    <property type="match status" value="1"/>
</dbReference>
<name>A0AAD8GYL8_9APIA</name>
<keyword evidence="9" id="KW-1185">Reference proteome</keyword>
<evidence type="ECO:0000313" key="8">
    <source>
        <dbReference type="EMBL" id="KAK1356443.1"/>
    </source>
</evidence>
<dbReference type="GO" id="GO:0003700">
    <property type="term" value="F:DNA-binding transcription factor activity"/>
    <property type="evidence" value="ECO:0007669"/>
    <property type="project" value="InterPro"/>
</dbReference>
<gene>
    <name evidence="8" type="ORF">POM88_049699</name>
</gene>
<dbReference type="SMART" id="SM00774">
    <property type="entry name" value="WRKY"/>
    <property type="match status" value="1"/>
</dbReference>
<dbReference type="PROSITE" id="PS50811">
    <property type="entry name" value="WRKY"/>
    <property type="match status" value="1"/>
</dbReference>
<evidence type="ECO:0000256" key="1">
    <source>
        <dbReference type="ARBA" id="ARBA00004123"/>
    </source>
</evidence>
<keyword evidence="3" id="KW-0238">DNA-binding</keyword>
<reference evidence="8" key="1">
    <citation type="submission" date="2023-02" db="EMBL/GenBank/DDBJ databases">
        <title>Genome of toxic invasive species Heracleum sosnowskyi carries increased number of genes despite the absence of recent whole-genome duplications.</title>
        <authorList>
            <person name="Schelkunov M."/>
            <person name="Shtratnikova V."/>
            <person name="Makarenko M."/>
            <person name="Klepikova A."/>
            <person name="Omelchenko D."/>
            <person name="Novikova G."/>
            <person name="Obukhova E."/>
            <person name="Bogdanov V."/>
            <person name="Penin A."/>
            <person name="Logacheva M."/>
        </authorList>
    </citation>
    <scope>NUCLEOTIDE SEQUENCE</scope>
    <source>
        <strain evidence="8">Hsosn_3</strain>
        <tissue evidence="8">Leaf</tissue>
    </source>
</reference>
<evidence type="ECO:0000256" key="2">
    <source>
        <dbReference type="ARBA" id="ARBA00023015"/>
    </source>
</evidence>
<accession>A0AAD8GYL8</accession>
<reference evidence="8" key="2">
    <citation type="submission" date="2023-05" db="EMBL/GenBank/DDBJ databases">
        <authorList>
            <person name="Schelkunov M.I."/>
        </authorList>
    </citation>
    <scope>NUCLEOTIDE SEQUENCE</scope>
    <source>
        <strain evidence="8">Hsosn_3</strain>
        <tissue evidence="8">Leaf</tissue>
    </source>
</reference>
<dbReference type="Proteomes" id="UP001237642">
    <property type="component" value="Unassembled WGS sequence"/>
</dbReference>
<dbReference type="EMBL" id="JAUIZM010000011">
    <property type="protein sequence ID" value="KAK1356443.1"/>
    <property type="molecule type" value="Genomic_DNA"/>
</dbReference>
<dbReference type="PANTHER" id="PTHR32096:SF61">
    <property type="entry name" value="WRKY TRANSCRIPTION FACTOR 22"/>
    <property type="match status" value="1"/>
</dbReference>
<dbReference type="InterPro" id="IPR036576">
    <property type="entry name" value="WRKY_dom_sf"/>
</dbReference>
<dbReference type="Gene3D" id="2.20.25.80">
    <property type="entry name" value="WRKY domain"/>
    <property type="match status" value="1"/>
</dbReference>
<evidence type="ECO:0000259" key="7">
    <source>
        <dbReference type="PROSITE" id="PS50811"/>
    </source>
</evidence>
<feature type="domain" description="WRKY" evidence="7">
    <location>
        <begin position="121"/>
        <end position="181"/>
    </location>
</feature>
<keyword evidence="4" id="KW-0804">Transcription</keyword>
<evidence type="ECO:0000256" key="3">
    <source>
        <dbReference type="ARBA" id="ARBA00023125"/>
    </source>
</evidence>
<sequence length="291" mass="32592">MGEFASIEEDWGLEAMVRGFTDDHMSSCFDDFVLDFPRFFEPQNVDNNEDALDHVYNPVLDHSFSSQASVATSSCSSSSGKVLELEETKMKKNSTIHAVKYKKRKNQHKRVVLQPQGQSADSWAWRKYGQKPIKGSPYPRSYYKCSSSKGCSARKQVEQSCTDPGMFIITYNSAEHNHSKPTRTSSLAGTNRPKLTAHKPSSSDQDSSATTPKHTSAASPTTPLWSSIMFQQQPIKSEEYRDSVIEETSASTAISNQNECTVSDDFFVGLEDLDRLISESGFYSFPYQTYS</sequence>
<evidence type="ECO:0000256" key="5">
    <source>
        <dbReference type="ARBA" id="ARBA00023242"/>
    </source>
</evidence>
<dbReference type="Pfam" id="PF03106">
    <property type="entry name" value="WRKY"/>
    <property type="match status" value="1"/>
</dbReference>
<organism evidence="8 9">
    <name type="scientific">Heracleum sosnowskyi</name>
    <dbReference type="NCBI Taxonomy" id="360622"/>
    <lineage>
        <taxon>Eukaryota</taxon>
        <taxon>Viridiplantae</taxon>
        <taxon>Streptophyta</taxon>
        <taxon>Embryophyta</taxon>
        <taxon>Tracheophyta</taxon>
        <taxon>Spermatophyta</taxon>
        <taxon>Magnoliopsida</taxon>
        <taxon>eudicotyledons</taxon>
        <taxon>Gunneridae</taxon>
        <taxon>Pentapetalae</taxon>
        <taxon>asterids</taxon>
        <taxon>campanulids</taxon>
        <taxon>Apiales</taxon>
        <taxon>Apiaceae</taxon>
        <taxon>Apioideae</taxon>
        <taxon>apioid superclade</taxon>
        <taxon>Tordylieae</taxon>
        <taxon>Tordyliinae</taxon>
        <taxon>Heracleum</taxon>
    </lineage>
</organism>
<feature type="region of interest" description="Disordered" evidence="6">
    <location>
        <begin position="172"/>
        <end position="223"/>
    </location>
</feature>
<comment type="caution">
    <text evidence="8">The sequence shown here is derived from an EMBL/GenBank/DDBJ whole genome shotgun (WGS) entry which is preliminary data.</text>
</comment>
<dbReference type="InterPro" id="IPR003657">
    <property type="entry name" value="WRKY_dom"/>
</dbReference>
<comment type="subcellular location">
    <subcellularLocation>
        <location evidence="1">Nucleus</location>
    </subcellularLocation>
</comment>
<feature type="compositionally biased region" description="Polar residues" evidence="6">
    <location>
        <begin position="199"/>
        <end position="223"/>
    </location>
</feature>
<dbReference type="GO" id="GO:0000976">
    <property type="term" value="F:transcription cis-regulatory region binding"/>
    <property type="evidence" value="ECO:0007669"/>
    <property type="project" value="TreeGrafter"/>
</dbReference>
<evidence type="ECO:0000256" key="6">
    <source>
        <dbReference type="SAM" id="MobiDB-lite"/>
    </source>
</evidence>
<dbReference type="AlphaFoldDB" id="A0AAD8GYL8"/>
<protein>
    <submittedName>
        <fullName evidence="8">WRKY domain-containing protein</fullName>
    </submittedName>
</protein>
<proteinExistence type="predicted"/>
<dbReference type="PANTHER" id="PTHR32096">
    <property type="entry name" value="WRKY TRANSCRIPTION FACTOR 30-RELATED-RELATED"/>
    <property type="match status" value="1"/>
</dbReference>
<dbReference type="GO" id="GO:0005634">
    <property type="term" value="C:nucleus"/>
    <property type="evidence" value="ECO:0007669"/>
    <property type="project" value="UniProtKB-SubCell"/>
</dbReference>
<evidence type="ECO:0000256" key="4">
    <source>
        <dbReference type="ARBA" id="ARBA00023163"/>
    </source>
</evidence>
<keyword evidence="5" id="KW-0539">Nucleus</keyword>